<dbReference type="InterPro" id="IPR036527">
    <property type="entry name" value="SCP2_sterol-bd_dom_sf"/>
</dbReference>
<dbReference type="Proteomes" id="UP000501240">
    <property type="component" value="Chromosome"/>
</dbReference>
<evidence type="ECO:0000313" key="11">
    <source>
        <dbReference type="Proteomes" id="UP000501240"/>
    </source>
</evidence>
<feature type="domain" description="Metallo-beta-lactamase" evidence="9">
    <location>
        <begin position="84"/>
        <end position="304"/>
    </location>
</feature>
<dbReference type="PANTHER" id="PTHR43223:SF1">
    <property type="entry name" value="ALKYL_ARYL-SULFATASE BDS1"/>
    <property type="match status" value="1"/>
</dbReference>
<evidence type="ECO:0000256" key="3">
    <source>
        <dbReference type="ARBA" id="ARBA00022801"/>
    </source>
</evidence>
<accession>A0A7D4AIW6</accession>
<sequence>MEKLAFEDRTDFDNAERGLVASLSPAVVRDADGKVVWDNDAFGFLDGPCPETANPSLWRQSQLCAKQGLFEVTDGIYQVRGLDLSNMTLVEGARGVLVIDPLVSVETAAAALALYREHRGERPVTGLVYTHSHVDHFGGAEGVIEPGNPDGVPILAPAGFLEHAVSENVYAGTAMARRGVYHTGVMLEKSPEGMVGTGLGQTASSGRISLVPPSKEITRTGQEEVVDGVRIIFQMTPGTEAPAEMNFLFPDRRALCLAENATHNQHNILTLRGALVRDGRMWARYLDEAIGLFGGKADVAFASHHWPTWGRDAITAFLSEQRDMYAYLHDQTLRLLNQGFTGPEIAETMELPPALAGAWHARGYYGSVSHNVKAIYQRYMGWFDGNPAHLWEHPPVENAKRYVECMGGASKTMAMARDYADRGDLRFAATLLNHVVFADSGNADAKSALADVYQRLGHGAENGTWRNFYLTGAKELREGVQPVPTSIAGGMATGLSVEQVFDSLAIRVNGPKAWNEHLTIDWHFTDSGDRYRMSLSNGALMHREVTGDAGGADLTLSLTRPMLFALVGGQDATGIGTTGDATALRRLLAVIDDPEPDFPIVTP</sequence>
<dbReference type="InterPro" id="IPR029229">
    <property type="entry name" value="Alkyl_sulf_C"/>
</dbReference>
<dbReference type="RefSeq" id="WP_173094139.1">
    <property type="nucleotide sequence ID" value="NZ_CP053892.1"/>
</dbReference>
<dbReference type="Pfam" id="PF00753">
    <property type="entry name" value="Lactamase_B"/>
    <property type="match status" value="1"/>
</dbReference>
<dbReference type="GO" id="GO:0018741">
    <property type="term" value="F:linear primary-alkylsulfatase activity"/>
    <property type="evidence" value="ECO:0007669"/>
    <property type="project" value="UniProtKB-EC"/>
</dbReference>
<dbReference type="CDD" id="cd07710">
    <property type="entry name" value="arylsulfatase_Sdsa1-like_MBL-fold"/>
    <property type="match status" value="1"/>
</dbReference>
<proteinExistence type="inferred from homology"/>
<dbReference type="Pfam" id="PF14864">
    <property type="entry name" value="Alkyl_sulf_C"/>
    <property type="match status" value="1"/>
</dbReference>
<keyword evidence="4" id="KW-0862">Zinc</keyword>
<evidence type="ECO:0000256" key="6">
    <source>
        <dbReference type="ARBA" id="ARBA00066568"/>
    </source>
</evidence>
<evidence type="ECO:0000256" key="7">
    <source>
        <dbReference type="ARBA" id="ARBA00068034"/>
    </source>
</evidence>
<evidence type="ECO:0000313" key="10">
    <source>
        <dbReference type="EMBL" id="QKG19828.1"/>
    </source>
</evidence>
<dbReference type="PANTHER" id="PTHR43223">
    <property type="entry name" value="ALKYL/ARYL-SULFATASE"/>
    <property type="match status" value="1"/>
</dbReference>
<gene>
    <name evidence="10" type="ORF">ACTIVE_1464</name>
</gene>
<name>A0A7D4AIW6_ACTVE</name>
<dbReference type="Gene3D" id="3.30.1050.10">
    <property type="entry name" value="SCP2 sterol-binding domain"/>
    <property type="match status" value="1"/>
</dbReference>
<dbReference type="GO" id="GO:0018909">
    <property type="term" value="P:dodecyl sulfate metabolic process"/>
    <property type="evidence" value="ECO:0007669"/>
    <property type="project" value="InterPro"/>
</dbReference>
<dbReference type="FunFam" id="1.25.40.880:FF:000001">
    <property type="entry name" value="SDS hydrolase SdsA1"/>
    <property type="match status" value="1"/>
</dbReference>
<dbReference type="InterPro" id="IPR029228">
    <property type="entry name" value="Alkyl_sulf_dimr"/>
</dbReference>
<dbReference type="EC" id="3.1.6.21" evidence="6"/>
<evidence type="ECO:0000256" key="2">
    <source>
        <dbReference type="ARBA" id="ARBA00022723"/>
    </source>
</evidence>
<dbReference type="Gene3D" id="3.60.15.30">
    <property type="entry name" value="Metallo-beta-lactamase domain"/>
    <property type="match status" value="1"/>
</dbReference>
<dbReference type="InterPro" id="IPR038536">
    <property type="entry name" value="Alkyl/aryl-sulf_dimr_sf"/>
</dbReference>
<dbReference type="Pfam" id="PF14863">
    <property type="entry name" value="Alkyl_sulf_dimr"/>
    <property type="match status" value="1"/>
</dbReference>
<dbReference type="GO" id="GO:0046983">
    <property type="term" value="F:protein dimerization activity"/>
    <property type="evidence" value="ECO:0007669"/>
    <property type="project" value="InterPro"/>
</dbReference>
<dbReference type="SUPFAM" id="SSF55718">
    <property type="entry name" value="SCP-like"/>
    <property type="match status" value="1"/>
</dbReference>
<dbReference type="InterPro" id="IPR001279">
    <property type="entry name" value="Metallo-B-lactamas"/>
</dbReference>
<dbReference type="InterPro" id="IPR036866">
    <property type="entry name" value="RibonucZ/Hydroxyglut_hydro"/>
</dbReference>
<dbReference type="FunFam" id="3.60.15.30:FF:000001">
    <property type="entry name" value="Alkyl/aryl-sulfatase BDS1"/>
    <property type="match status" value="1"/>
</dbReference>
<comment type="cofactor">
    <cofactor evidence="1">
        <name>Zn(2+)</name>
        <dbReference type="ChEBI" id="CHEBI:29105"/>
    </cofactor>
</comment>
<protein>
    <recommendedName>
        <fullName evidence="7">Linear primary-alkylsulfatase</fullName>
        <ecNumber evidence="6">3.1.6.21</ecNumber>
    </recommendedName>
    <alternativeName>
        <fullName evidence="8">Type III linear primary-alkylsulfatase</fullName>
    </alternativeName>
</protein>
<dbReference type="EMBL" id="CP053892">
    <property type="protein sequence ID" value="QKG19828.1"/>
    <property type="molecule type" value="Genomic_DNA"/>
</dbReference>
<dbReference type="InterPro" id="IPR052195">
    <property type="entry name" value="Bact_Alkyl/Aryl-Sulfatase"/>
</dbReference>
<dbReference type="InterPro" id="IPR044097">
    <property type="entry name" value="Bds1/SdsA1_MBL-fold"/>
</dbReference>
<evidence type="ECO:0000256" key="1">
    <source>
        <dbReference type="ARBA" id="ARBA00001947"/>
    </source>
</evidence>
<comment type="similarity">
    <text evidence="5">Belongs to the metallo-beta-lactamase superfamily. Type III sulfatase family.</text>
</comment>
<evidence type="ECO:0000256" key="8">
    <source>
        <dbReference type="ARBA" id="ARBA00075789"/>
    </source>
</evidence>
<dbReference type="AlphaFoldDB" id="A0A7D4AIW6"/>
<keyword evidence="3" id="KW-0378">Hydrolase</keyword>
<dbReference type="Gene3D" id="1.25.40.880">
    <property type="entry name" value="Alkyl sulfatase, dimerisation domain"/>
    <property type="match status" value="1"/>
</dbReference>
<reference evidence="10 11" key="1">
    <citation type="submission" date="2020-05" db="EMBL/GenBank/DDBJ databases">
        <title>Actinomadura verrucosospora NRRL-B18236 (PFL_A860) Genome sequencing and assembly.</title>
        <authorList>
            <person name="Samborskyy M."/>
        </authorList>
    </citation>
    <scope>NUCLEOTIDE SEQUENCE [LARGE SCALE GENOMIC DNA]</scope>
    <source>
        <strain evidence="10 11">NRRL:B18236</strain>
    </source>
</reference>
<dbReference type="SUPFAM" id="SSF56281">
    <property type="entry name" value="Metallo-hydrolase/oxidoreductase"/>
    <property type="match status" value="1"/>
</dbReference>
<evidence type="ECO:0000259" key="9">
    <source>
        <dbReference type="SMART" id="SM00849"/>
    </source>
</evidence>
<keyword evidence="11" id="KW-1185">Reference proteome</keyword>
<keyword evidence="2" id="KW-0479">Metal-binding</keyword>
<evidence type="ECO:0000256" key="4">
    <source>
        <dbReference type="ARBA" id="ARBA00022833"/>
    </source>
</evidence>
<dbReference type="SMART" id="SM00849">
    <property type="entry name" value="Lactamase_B"/>
    <property type="match status" value="1"/>
</dbReference>
<dbReference type="GO" id="GO:0046872">
    <property type="term" value="F:metal ion binding"/>
    <property type="evidence" value="ECO:0007669"/>
    <property type="project" value="UniProtKB-KW"/>
</dbReference>
<organism evidence="10 11">
    <name type="scientific">Actinomadura verrucosospora</name>
    <dbReference type="NCBI Taxonomy" id="46165"/>
    <lineage>
        <taxon>Bacteria</taxon>
        <taxon>Bacillati</taxon>
        <taxon>Actinomycetota</taxon>
        <taxon>Actinomycetes</taxon>
        <taxon>Streptosporangiales</taxon>
        <taxon>Thermomonosporaceae</taxon>
        <taxon>Actinomadura</taxon>
    </lineage>
</organism>
<evidence type="ECO:0000256" key="5">
    <source>
        <dbReference type="ARBA" id="ARBA00033751"/>
    </source>
</evidence>